<dbReference type="Gene3D" id="3.40.50.10420">
    <property type="entry name" value="NagB/RpiA/CoA transferase-like"/>
    <property type="match status" value="1"/>
</dbReference>
<evidence type="ECO:0000313" key="7">
    <source>
        <dbReference type="EMBL" id="EME44089.1"/>
    </source>
</evidence>
<feature type="binding site" evidence="6">
    <location>
        <position position="56"/>
    </location>
    <ligand>
        <name>substrate</name>
    </ligand>
</feature>
<reference evidence="7 8" key="2">
    <citation type="journal article" date="2012" name="PLoS Pathog.">
        <title>Diverse lifestyles and strategies of plant pathogenesis encoded in the genomes of eighteen Dothideomycetes fungi.</title>
        <authorList>
            <person name="Ohm R.A."/>
            <person name="Feau N."/>
            <person name="Henrissat B."/>
            <person name="Schoch C.L."/>
            <person name="Horwitz B.A."/>
            <person name="Barry K.W."/>
            <person name="Condon B.J."/>
            <person name="Copeland A.C."/>
            <person name="Dhillon B."/>
            <person name="Glaser F."/>
            <person name="Hesse C.N."/>
            <person name="Kosti I."/>
            <person name="LaButti K."/>
            <person name="Lindquist E.A."/>
            <person name="Lucas S."/>
            <person name="Salamov A.A."/>
            <person name="Bradshaw R.E."/>
            <person name="Ciuffetti L."/>
            <person name="Hamelin R.C."/>
            <person name="Kema G.H.J."/>
            <person name="Lawrence C."/>
            <person name="Scott J.A."/>
            <person name="Spatafora J.W."/>
            <person name="Turgeon B.G."/>
            <person name="de Wit P.J.G.M."/>
            <person name="Zhong S."/>
            <person name="Goodwin S.B."/>
            <person name="Grigoriev I.V."/>
        </authorList>
    </citation>
    <scope>NUCLEOTIDE SEQUENCE [LARGE SCALE GENOMIC DNA]</scope>
    <source>
        <strain evidence="8">NZE10 / CBS 128990</strain>
    </source>
</reference>
<dbReference type="InterPro" id="IPR024185">
    <property type="entry name" value="FTHF_cligase-like_sf"/>
</dbReference>
<feature type="binding site" evidence="6">
    <location>
        <begin position="10"/>
        <end position="14"/>
    </location>
    <ligand>
        <name>ATP</name>
        <dbReference type="ChEBI" id="CHEBI:30616"/>
    </ligand>
</feature>
<feature type="binding site" evidence="6">
    <location>
        <position position="62"/>
    </location>
    <ligand>
        <name>substrate</name>
    </ligand>
</feature>
<dbReference type="GO" id="GO:0005524">
    <property type="term" value="F:ATP binding"/>
    <property type="evidence" value="ECO:0007669"/>
    <property type="project" value="UniProtKB-KW"/>
</dbReference>
<dbReference type="STRING" id="675120.N1PNT7"/>
<dbReference type="GO" id="GO:0009396">
    <property type="term" value="P:folic acid-containing compound biosynthetic process"/>
    <property type="evidence" value="ECO:0007669"/>
    <property type="project" value="TreeGrafter"/>
</dbReference>
<dbReference type="SUPFAM" id="SSF100950">
    <property type="entry name" value="NagB/RpiA/CoA transferase-like"/>
    <property type="match status" value="1"/>
</dbReference>
<keyword evidence="8" id="KW-1185">Reference proteome</keyword>
<name>N1PNT7_DOTSN</name>
<proteinExistence type="inferred from homology"/>
<dbReference type="AlphaFoldDB" id="N1PNT7"/>
<dbReference type="OMA" id="DKWGIPT"/>
<dbReference type="OrthoDB" id="2015992at2759"/>
<dbReference type="Proteomes" id="UP000016933">
    <property type="component" value="Unassembled WGS sequence"/>
</dbReference>
<dbReference type="GO" id="GO:0035999">
    <property type="term" value="P:tetrahydrofolate interconversion"/>
    <property type="evidence" value="ECO:0007669"/>
    <property type="project" value="TreeGrafter"/>
</dbReference>
<dbReference type="PIRSF" id="PIRSF006806">
    <property type="entry name" value="FTHF_cligase"/>
    <property type="match status" value="1"/>
</dbReference>
<organism evidence="7 8">
    <name type="scientific">Dothistroma septosporum (strain NZE10 / CBS 128990)</name>
    <name type="common">Red band needle blight fungus</name>
    <name type="synonym">Mycosphaerella pini</name>
    <dbReference type="NCBI Taxonomy" id="675120"/>
    <lineage>
        <taxon>Eukaryota</taxon>
        <taxon>Fungi</taxon>
        <taxon>Dikarya</taxon>
        <taxon>Ascomycota</taxon>
        <taxon>Pezizomycotina</taxon>
        <taxon>Dothideomycetes</taxon>
        <taxon>Dothideomycetidae</taxon>
        <taxon>Mycosphaerellales</taxon>
        <taxon>Mycosphaerellaceae</taxon>
        <taxon>Dothistroma</taxon>
    </lineage>
</organism>
<dbReference type="InterPro" id="IPR037171">
    <property type="entry name" value="NagB/RpiA_transferase-like"/>
</dbReference>
<dbReference type="Pfam" id="PF01812">
    <property type="entry name" value="5-FTHF_cyc-lig"/>
    <property type="match status" value="1"/>
</dbReference>
<keyword evidence="3 6" id="KW-0067">ATP-binding</keyword>
<evidence type="ECO:0000256" key="3">
    <source>
        <dbReference type="ARBA" id="ARBA00022840"/>
    </source>
</evidence>
<keyword evidence="2 6" id="KW-0547">Nucleotide-binding</keyword>
<evidence type="ECO:0000313" key="8">
    <source>
        <dbReference type="Proteomes" id="UP000016933"/>
    </source>
</evidence>
<dbReference type="PANTHER" id="PTHR23407:SF1">
    <property type="entry name" value="5-FORMYLTETRAHYDROFOLATE CYCLO-LIGASE"/>
    <property type="match status" value="1"/>
</dbReference>
<dbReference type="HOGENOM" id="CLU_066245_2_1_1"/>
<dbReference type="EC" id="6.3.3.2" evidence="5"/>
<evidence type="ECO:0000256" key="2">
    <source>
        <dbReference type="ARBA" id="ARBA00022741"/>
    </source>
</evidence>
<dbReference type="GO" id="GO:0005739">
    <property type="term" value="C:mitochondrion"/>
    <property type="evidence" value="ECO:0007669"/>
    <property type="project" value="TreeGrafter"/>
</dbReference>
<evidence type="ECO:0000256" key="4">
    <source>
        <dbReference type="ARBA" id="ARBA00036539"/>
    </source>
</evidence>
<evidence type="ECO:0000256" key="1">
    <source>
        <dbReference type="ARBA" id="ARBA00010638"/>
    </source>
</evidence>
<comment type="catalytic activity">
    <reaction evidence="4">
        <text>(6S)-5-formyl-5,6,7,8-tetrahydrofolate + ATP = (6R)-5,10-methenyltetrahydrofolate + ADP + phosphate</text>
        <dbReference type="Rhea" id="RHEA:10488"/>
        <dbReference type="ChEBI" id="CHEBI:30616"/>
        <dbReference type="ChEBI" id="CHEBI:43474"/>
        <dbReference type="ChEBI" id="CHEBI:57455"/>
        <dbReference type="ChEBI" id="CHEBI:57457"/>
        <dbReference type="ChEBI" id="CHEBI:456216"/>
        <dbReference type="EC" id="6.3.3.2"/>
    </reaction>
</comment>
<comment type="similarity">
    <text evidence="1">Belongs to the 5-formyltetrahydrofolate cyclo-ligase family.</text>
</comment>
<evidence type="ECO:0000256" key="5">
    <source>
        <dbReference type="ARBA" id="ARBA00038966"/>
    </source>
</evidence>
<dbReference type="EMBL" id="KB446539">
    <property type="protein sequence ID" value="EME44089.1"/>
    <property type="molecule type" value="Genomic_DNA"/>
</dbReference>
<dbReference type="PANTHER" id="PTHR23407">
    <property type="entry name" value="ATPASE INHIBITOR/5-FORMYLTETRAHYDROFOLATE CYCLO-LIGASE"/>
    <property type="match status" value="1"/>
</dbReference>
<evidence type="ECO:0000256" key="6">
    <source>
        <dbReference type="PIRSR" id="PIRSR006806-1"/>
    </source>
</evidence>
<protein>
    <recommendedName>
        <fullName evidence="5">5-formyltetrahydrofolate cyclo-ligase</fullName>
        <ecNumber evidence="5">6.3.3.2</ecNumber>
    </recommendedName>
</protein>
<accession>N1PNT7</accession>
<sequence length="234" mass="25196">MAAVSEKEAKKALRKQIKDKVSALGKGTISAQSKQAQSIILSIPQYKDAKRIGIYLSMPKSEAQTDLLIQDAFRADKKVFVPYLHSVPTQSDGKKRKIMEMLRLNSLKEYESLAHDSWGIPSLGSGSVGRRENAMGAKGFASSEDGSDGANEGLDLIVVPGVAFDREGARTGHGAGFYDAFLSRFCADGTNNKPYLVGLCLAEQLLGPGQIVMQDHDWTVDAVAVGDGGLHVRQ</sequence>
<dbReference type="eggNOG" id="KOG3093">
    <property type="taxonomic scope" value="Eukaryota"/>
</dbReference>
<reference evidence="8" key="1">
    <citation type="journal article" date="2012" name="PLoS Genet.">
        <title>The genomes of the fungal plant pathogens Cladosporium fulvum and Dothistroma septosporum reveal adaptation to different hosts and lifestyles but also signatures of common ancestry.</title>
        <authorList>
            <person name="de Wit P.J.G.M."/>
            <person name="van der Burgt A."/>
            <person name="Oekmen B."/>
            <person name="Stergiopoulos I."/>
            <person name="Abd-Elsalam K.A."/>
            <person name="Aerts A.L."/>
            <person name="Bahkali A.H."/>
            <person name="Beenen H.G."/>
            <person name="Chettri P."/>
            <person name="Cox M.P."/>
            <person name="Datema E."/>
            <person name="de Vries R.P."/>
            <person name="Dhillon B."/>
            <person name="Ganley A.R."/>
            <person name="Griffiths S.A."/>
            <person name="Guo Y."/>
            <person name="Hamelin R.C."/>
            <person name="Henrissat B."/>
            <person name="Kabir M.S."/>
            <person name="Jashni M.K."/>
            <person name="Kema G."/>
            <person name="Klaubauf S."/>
            <person name="Lapidus A."/>
            <person name="Levasseur A."/>
            <person name="Lindquist E."/>
            <person name="Mehrabi R."/>
            <person name="Ohm R.A."/>
            <person name="Owen T.J."/>
            <person name="Salamov A."/>
            <person name="Schwelm A."/>
            <person name="Schijlen E."/>
            <person name="Sun H."/>
            <person name="van den Burg H.A."/>
            <person name="van Ham R.C.H.J."/>
            <person name="Zhang S."/>
            <person name="Goodwin S.B."/>
            <person name="Grigoriev I.V."/>
            <person name="Collemare J."/>
            <person name="Bradshaw R.E."/>
        </authorList>
    </citation>
    <scope>NUCLEOTIDE SEQUENCE [LARGE SCALE GENOMIC DNA]</scope>
    <source>
        <strain evidence="8">NZE10 / CBS 128990</strain>
    </source>
</reference>
<dbReference type="GO" id="GO:0030272">
    <property type="term" value="F:5-formyltetrahydrofolate cyclo-ligase activity"/>
    <property type="evidence" value="ECO:0007669"/>
    <property type="project" value="UniProtKB-EC"/>
</dbReference>
<feature type="binding site" evidence="6">
    <location>
        <begin position="170"/>
        <end position="178"/>
    </location>
    <ligand>
        <name>ATP</name>
        <dbReference type="ChEBI" id="CHEBI:30616"/>
    </ligand>
</feature>
<gene>
    <name evidence="7" type="ORF">DOTSEDRAFT_129178</name>
</gene>
<dbReference type="InterPro" id="IPR002698">
    <property type="entry name" value="FTHF_cligase"/>
</dbReference>